<protein>
    <submittedName>
        <fullName evidence="3">SLATT domain-containing protein</fullName>
    </submittedName>
</protein>
<reference evidence="3 4" key="1">
    <citation type="submission" date="2018-09" db="EMBL/GenBank/DDBJ databases">
        <authorList>
            <person name="Zhu H."/>
        </authorList>
    </citation>
    <scope>NUCLEOTIDE SEQUENCE [LARGE SCALE GENOMIC DNA]</scope>
    <source>
        <strain evidence="3 4">K2W22B-5</strain>
    </source>
</reference>
<keyword evidence="1" id="KW-0812">Transmembrane</keyword>
<feature type="domain" description="SMODS and SLOG-associating 2TM effector" evidence="2">
    <location>
        <begin position="2"/>
        <end position="182"/>
    </location>
</feature>
<dbReference type="NCBIfam" id="NF033631">
    <property type="entry name" value="SLATT_5"/>
    <property type="match status" value="1"/>
</dbReference>
<sequence>MKDVRDRIWITSKVRMISERRYLSYESTAHLLMNTFSGILLLTSIYPDEIGRSVPGLSKINVAFSLLIFGSSLLVYGFKFGETAAKHRECYLKLQRLLDSNKDDEDNFEKYHDILENYPNQSDRDYYDFVFERYRKRKEPILRPGTDVEIVPSFWVCASYLCRKFLFFIFCRAMPVIFIVAIISTLLVEY</sequence>
<keyword evidence="1" id="KW-0472">Membrane</keyword>
<feature type="transmembrane region" description="Helical" evidence="1">
    <location>
        <begin position="58"/>
        <end position="78"/>
    </location>
</feature>
<evidence type="ECO:0000313" key="4">
    <source>
        <dbReference type="Proteomes" id="UP000283458"/>
    </source>
</evidence>
<accession>A0A418VS62</accession>
<dbReference type="EMBL" id="QYUL01000003">
    <property type="protein sequence ID" value="RJF79327.1"/>
    <property type="molecule type" value="Genomic_DNA"/>
</dbReference>
<dbReference type="Pfam" id="PF18160">
    <property type="entry name" value="SLATT_5"/>
    <property type="match status" value="1"/>
</dbReference>
<keyword evidence="4" id="KW-1185">Reference proteome</keyword>
<dbReference type="OrthoDB" id="7874386at2"/>
<dbReference type="AlphaFoldDB" id="A0A418VS62"/>
<keyword evidence="1" id="KW-1133">Transmembrane helix</keyword>
<name>A0A418VS62_9PROT</name>
<feature type="transmembrane region" description="Helical" evidence="1">
    <location>
        <begin position="165"/>
        <end position="188"/>
    </location>
</feature>
<evidence type="ECO:0000313" key="3">
    <source>
        <dbReference type="EMBL" id="RJF79327.1"/>
    </source>
</evidence>
<evidence type="ECO:0000256" key="1">
    <source>
        <dbReference type="SAM" id="Phobius"/>
    </source>
</evidence>
<comment type="caution">
    <text evidence="3">The sequence shown here is derived from an EMBL/GenBank/DDBJ whole genome shotgun (WGS) entry which is preliminary data.</text>
</comment>
<proteinExistence type="predicted"/>
<dbReference type="Proteomes" id="UP000283458">
    <property type="component" value="Unassembled WGS sequence"/>
</dbReference>
<evidence type="ECO:0000259" key="2">
    <source>
        <dbReference type="Pfam" id="PF18160"/>
    </source>
</evidence>
<feature type="transmembrane region" description="Helical" evidence="1">
    <location>
        <begin position="22"/>
        <end position="46"/>
    </location>
</feature>
<organism evidence="3 4">
    <name type="scientific">Azospirillum cavernae</name>
    <dbReference type="NCBI Taxonomy" id="2320860"/>
    <lineage>
        <taxon>Bacteria</taxon>
        <taxon>Pseudomonadati</taxon>
        <taxon>Pseudomonadota</taxon>
        <taxon>Alphaproteobacteria</taxon>
        <taxon>Rhodospirillales</taxon>
        <taxon>Azospirillaceae</taxon>
        <taxon>Azospirillum</taxon>
    </lineage>
</organism>
<dbReference type="InterPro" id="IPR041115">
    <property type="entry name" value="SLATT_5"/>
</dbReference>
<gene>
    <name evidence="3" type="ORF">D3877_21300</name>
</gene>
<dbReference type="RefSeq" id="WP_119832785.1">
    <property type="nucleotide sequence ID" value="NZ_QYUL01000003.1"/>
</dbReference>